<proteinExistence type="inferred from homology"/>
<dbReference type="InterPro" id="IPR001568">
    <property type="entry name" value="RNase_T2-like"/>
</dbReference>
<feature type="signal peptide" evidence="3">
    <location>
        <begin position="1"/>
        <end position="27"/>
    </location>
</feature>
<dbReference type="Proteomes" id="UP000289340">
    <property type="component" value="Chromosome 16"/>
</dbReference>
<comment type="caution">
    <text evidence="4">The sequence shown here is derived from an EMBL/GenBank/DDBJ whole genome shotgun (WGS) entry which is preliminary data.</text>
</comment>
<dbReference type="EMBL" id="QZWG01000016">
    <property type="protein sequence ID" value="RZB59311.1"/>
    <property type="molecule type" value="Genomic_DNA"/>
</dbReference>
<accession>A0A445GDN4</accession>
<dbReference type="GO" id="GO:0006401">
    <property type="term" value="P:RNA catabolic process"/>
    <property type="evidence" value="ECO:0007669"/>
    <property type="project" value="TreeGrafter"/>
</dbReference>
<gene>
    <name evidence="4" type="ORF">D0Y65_042526</name>
</gene>
<keyword evidence="3" id="KW-0732">Signal</keyword>
<organism evidence="4 5">
    <name type="scientific">Glycine soja</name>
    <name type="common">Wild soybean</name>
    <dbReference type="NCBI Taxonomy" id="3848"/>
    <lineage>
        <taxon>Eukaryota</taxon>
        <taxon>Viridiplantae</taxon>
        <taxon>Streptophyta</taxon>
        <taxon>Embryophyta</taxon>
        <taxon>Tracheophyta</taxon>
        <taxon>Spermatophyta</taxon>
        <taxon>Magnoliopsida</taxon>
        <taxon>eudicotyledons</taxon>
        <taxon>Gunneridae</taxon>
        <taxon>Pentapetalae</taxon>
        <taxon>rosids</taxon>
        <taxon>fabids</taxon>
        <taxon>Fabales</taxon>
        <taxon>Fabaceae</taxon>
        <taxon>Papilionoideae</taxon>
        <taxon>50 kb inversion clade</taxon>
        <taxon>NPAAA clade</taxon>
        <taxon>indigoferoid/millettioid clade</taxon>
        <taxon>Phaseoleae</taxon>
        <taxon>Glycine</taxon>
        <taxon>Glycine subgen. Soja</taxon>
    </lineage>
</organism>
<dbReference type="PANTHER" id="PTHR11240:SF22">
    <property type="entry name" value="RIBONUCLEASE T2"/>
    <property type="match status" value="1"/>
</dbReference>
<dbReference type="GO" id="GO:0005576">
    <property type="term" value="C:extracellular region"/>
    <property type="evidence" value="ECO:0007669"/>
    <property type="project" value="TreeGrafter"/>
</dbReference>
<keyword evidence="5" id="KW-1185">Reference proteome</keyword>
<sequence length="169" mass="18518">MPPLTSWLVLPILVLLAAPATTPPARASPVASSFDGQREFDYFKLALQWPGTYCKRTRSCCPTNGCCRGSNSPAVFTIREYEVSNAAFVVVEYLLLVVLVFGVDGLWPDYNDGSWPSCCSGSSFDPKEISTLTNALEQYWPSLSCSKPSLCHGGKGTFWAHEVWGNNLL</sequence>
<dbReference type="InterPro" id="IPR036430">
    <property type="entry name" value="RNase_T2-like_sf"/>
</dbReference>
<dbReference type="GO" id="GO:0033897">
    <property type="term" value="F:ribonuclease T2 activity"/>
    <property type="evidence" value="ECO:0007669"/>
    <property type="project" value="InterPro"/>
</dbReference>
<evidence type="ECO:0000256" key="3">
    <source>
        <dbReference type="SAM" id="SignalP"/>
    </source>
</evidence>
<evidence type="ECO:0000256" key="2">
    <source>
        <dbReference type="RuleBase" id="RU004328"/>
    </source>
</evidence>
<feature type="chain" id="PRO_5019480701" evidence="3">
    <location>
        <begin position="28"/>
        <end position="169"/>
    </location>
</feature>
<dbReference type="AlphaFoldDB" id="A0A445GDN4"/>
<name>A0A445GDN4_GLYSO</name>
<dbReference type="Pfam" id="PF00445">
    <property type="entry name" value="Ribonuclease_T2"/>
    <property type="match status" value="1"/>
</dbReference>
<evidence type="ECO:0000313" key="4">
    <source>
        <dbReference type="EMBL" id="RZB59311.1"/>
    </source>
</evidence>
<evidence type="ECO:0000313" key="5">
    <source>
        <dbReference type="Proteomes" id="UP000289340"/>
    </source>
</evidence>
<evidence type="ECO:0000256" key="1">
    <source>
        <dbReference type="ARBA" id="ARBA00007469"/>
    </source>
</evidence>
<reference evidence="4 5" key="1">
    <citation type="submission" date="2018-09" db="EMBL/GenBank/DDBJ databases">
        <title>A high-quality reference genome of wild soybean provides a powerful tool to mine soybean genomes.</title>
        <authorList>
            <person name="Xie M."/>
            <person name="Chung C.Y.L."/>
            <person name="Li M.-W."/>
            <person name="Wong F.-L."/>
            <person name="Chan T.-F."/>
            <person name="Lam H.-M."/>
        </authorList>
    </citation>
    <scope>NUCLEOTIDE SEQUENCE [LARGE SCALE GENOMIC DNA]</scope>
    <source>
        <strain evidence="5">cv. W05</strain>
        <tissue evidence="4">Hypocotyl of etiolated seedlings</tissue>
    </source>
</reference>
<protein>
    <submittedName>
        <fullName evidence="4">Ribonuclease 2 isoform D</fullName>
    </submittedName>
</protein>
<dbReference type="GO" id="GO:0003723">
    <property type="term" value="F:RNA binding"/>
    <property type="evidence" value="ECO:0007669"/>
    <property type="project" value="InterPro"/>
</dbReference>
<comment type="similarity">
    <text evidence="1 2">Belongs to the RNase T2 family.</text>
</comment>
<dbReference type="PANTHER" id="PTHR11240">
    <property type="entry name" value="RIBONUCLEASE T2"/>
    <property type="match status" value="1"/>
</dbReference>
<dbReference type="Gene3D" id="3.90.730.10">
    <property type="entry name" value="Ribonuclease T2-like"/>
    <property type="match status" value="2"/>
</dbReference>
<dbReference type="SUPFAM" id="SSF55895">
    <property type="entry name" value="Ribonuclease Rh-like"/>
    <property type="match status" value="1"/>
</dbReference>